<dbReference type="Pfam" id="PF16213">
    <property type="entry name" value="DCB"/>
    <property type="match status" value="1"/>
</dbReference>
<dbReference type="Pfam" id="PF12783">
    <property type="entry name" value="Sec7-like_HUS"/>
    <property type="match status" value="1"/>
</dbReference>
<keyword evidence="2" id="KW-0653">Protein transport</keyword>
<dbReference type="GO" id="GO:0015031">
    <property type="term" value="P:protein transport"/>
    <property type="evidence" value="ECO:0007669"/>
    <property type="project" value="UniProtKB-KW"/>
</dbReference>
<dbReference type="PANTHER" id="PTHR10663:SF375">
    <property type="entry name" value="LD29171P"/>
    <property type="match status" value="1"/>
</dbReference>
<feature type="region of interest" description="Disordered" evidence="3">
    <location>
        <begin position="242"/>
        <end position="278"/>
    </location>
</feature>
<dbReference type="GO" id="GO:0005085">
    <property type="term" value="F:guanyl-nucleotide exchange factor activity"/>
    <property type="evidence" value="ECO:0007669"/>
    <property type="project" value="InterPro"/>
</dbReference>
<evidence type="ECO:0000259" key="4">
    <source>
        <dbReference type="PROSITE" id="PS50190"/>
    </source>
</evidence>
<feature type="compositionally biased region" description="Polar residues" evidence="3">
    <location>
        <begin position="326"/>
        <end position="335"/>
    </location>
</feature>
<dbReference type="EMBL" id="UYRU01045164">
    <property type="protein sequence ID" value="VDK88816.1"/>
    <property type="molecule type" value="Genomic_DNA"/>
</dbReference>
<dbReference type="AlphaFoldDB" id="A0A3P6TL61"/>
<dbReference type="Pfam" id="PF01369">
    <property type="entry name" value="Sec7"/>
    <property type="match status" value="1"/>
</dbReference>
<sequence length="868" mass="94026">MSVTKAFAAMFLTRALEKILNEKETKRANNIELRNACKEGIKCLAARSNPPGSSSSADHKNSSGNHFPPLMLKEGPLLNDERILLPFELACGSKSPKVVAIALDSIQKLIAYGHVSNDAYDSSGKTRLIERIVATVCSCFQVIHFIKFMLDHKRRIHSMGVQTDDEVQLQVIKALLTVVTSPIVEVHEKDILLVVRTCYSIYMATRNAVNQTTARATLTQMLNVIFQKMEQASLDAAVLHEQTHTSGENQHSKPTQEKSVSLENSDQGSEAPPATTACTVEKAESSVAPVTHLNGDEVCNVAEPPEPSHSSGQDQDPKPTLEKSASLENAVQGSEVSPVDTACKVENAESSVAPVSHLNGDEECNTDECDESQHTDESANNATESEEQTTEPTQNGSPEESEEVMVKSSDSTSGCDNAEHPTQIKDEDQVSEVDGAQSEPDSDAGSKSPVETSEQSPTPPCVPVDGTVDSPAEPDADAGSKSPVETSERLLTPPCVPVDGTVGSPPADTVQPPGSPVSEPSVNEDANNSASFDTPADSTPTSPIDMDTISAGDTADSSTPGDYCFANVVQKDAFLVFRSLCRLSIKPLSGVNPSDPKSHELRSKILSLQLLLSILQNPGPAFRSSEVFVTAIKQYLCVALSKNGVSTVPEVFELSLAIFLSLLTHFKQHLKMQIEVFFKEILLSILESPSTTFEHKWIVVAALQRICNDAQCVWSHDLYNVSSEAQSFLGSEPMFPSSHNIHVQDADSTSSVGLNRSTSDDPEAFESRKAQKEIYEKGISLFNHGKLQKGLSLLRENNLLGETAEDVALFLHNEARLSRTAIGDYLGENEAFALEVMYAYVDCFEFAGAEFVSALRLVPLFYYVLFQT</sequence>
<name>A0A3P6TL61_DIBLA</name>
<organism evidence="5 6">
    <name type="scientific">Dibothriocephalus latus</name>
    <name type="common">Fish tapeworm</name>
    <name type="synonym">Diphyllobothrium latum</name>
    <dbReference type="NCBI Taxonomy" id="60516"/>
    <lineage>
        <taxon>Eukaryota</taxon>
        <taxon>Metazoa</taxon>
        <taxon>Spiralia</taxon>
        <taxon>Lophotrochozoa</taxon>
        <taxon>Platyhelminthes</taxon>
        <taxon>Cestoda</taxon>
        <taxon>Eucestoda</taxon>
        <taxon>Diphyllobothriidea</taxon>
        <taxon>Diphyllobothriidae</taxon>
        <taxon>Dibothriocephalus</taxon>
    </lineage>
</organism>
<accession>A0A3P6TL61</accession>
<evidence type="ECO:0000256" key="3">
    <source>
        <dbReference type="SAM" id="MobiDB-lite"/>
    </source>
</evidence>
<proteinExistence type="predicted"/>
<feature type="compositionally biased region" description="Acidic residues" evidence="3">
    <location>
        <begin position="361"/>
        <end position="370"/>
    </location>
</feature>
<evidence type="ECO:0000313" key="5">
    <source>
        <dbReference type="EMBL" id="VDK88816.1"/>
    </source>
</evidence>
<feature type="compositionally biased region" description="Polar residues" evidence="3">
    <location>
        <begin position="518"/>
        <end position="542"/>
    </location>
</feature>
<dbReference type="PROSITE" id="PS50190">
    <property type="entry name" value="SEC7"/>
    <property type="match status" value="1"/>
</dbReference>
<feature type="domain" description="SEC7" evidence="4">
    <location>
        <begin position="764"/>
        <end position="856"/>
    </location>
</feature>
<protein>
    <recommendedName>
        <fullName evidence="4">SEC7 domain-containing protein</fullName>
    </recommendedName>
</protein>
<dbReference type="Gene3D" id="1.10.220.20">
    <property type="match status" value="1"/>
</dbReference>
<dbReference type="InterPro" id="IPR035999">
    <property type="entry name" value="Sec7_dom_sf"/>
</dbReference>
<gene>
    <name evidence="5" type="ORF">DILT_LOCUS4275</name>
</gene>
<evidence type="ECO:0000256" key="2">
    <source>
        <dbReference type="ARBA" id="ARBA00022927"/>
    </source>
</evidence>
<feature type="compositionally biased region" description="Polar residues" evidence="3">
    <location>
        <begin position="257"/>
        <end position="268"/>
    </location>
</feature>
<evidence type="ECO:0000256" key="1">
    <source>
        <dbReference type="ARBA" id="ARBA00022448"/>
    </source>
</evidence>
<keyword evidence="1" id="KW-0813">Transport</keyword>
<dbReference type="OrthoDB" id="18431at2759"/>
<evidence type="ECO:0000313" key="6">
    <source>
        <dbReference type="Proteomes" id="UP000281553"/>
    </source>
</evidence>
<dbReference type="InterPro" id="IPR032629">
    <property type="entry name" value="DCB_dom"/>
</dbReference>
<reference evidence="5 6" key="1">
    <citation type="submission" date="2018-11" db="EMBL/GenBank/DDBJ databases">
        <authorList>
            <consortium name="Pathogen Informatics"/>
        </authorList>
    </citation>
    <scope>NUCLEOTIDE SEQUENCE [LARGE SCALE GENOMIC DNA]</scope>
</reference>
<feature type="compositionally biased region" description="Basic and acidic residues" evidence="3">
    <location>
        <begin position="417"/>
        <end position="428"/>
    </location>
</feature>
<dbReference type="Proteomes" id="UP000281553">
    <property type="component" value="Unassembled WGS sequence"/>
</dbReference>
<keyword evidence="6" id="KW-1185">Reference proteome</keyword>
<dbReference type="SUPFAM" id="SSF48425">
    <property type="entry name" value="Sec7 domain"/>
    <property type="match status" value="1"/>
</dbReference>
<dbReference type="PANTHER" id="PTHR10663">
    <property type="entry name" value="GUANYL-NUCLEOTIDE EXCHANGE FACTOR"/>
    <property type="match status" value="1"/>
</dbReference>
<dbReference type="GO" id="GO:0032012">
    <property type="term" value="P:regulation of ARF protein signal transduction"/>
    <property type="evidence" value="ECO:0007669"/>
    <property type="project" value="InterPro"/>
</dbReference>
<dbReference type="InterPro" id="IPR000904">
    <property type="entry name" value="Sec7_dom"/>
</dbReference>
<feature type="region of interest" description="Disordered" evidence="3">
    <location>
        <begin position="297"/>
        <end position="556"/>
    </location>
</feature>
<dbReference type="FunFam" id="1.10.220.20:FF:000002">
    <property type="entry name" value="Brefeldin A-inhibited guanine nucleotide-exchange protein 1"/>
    <property type="match status" value="1"/>
</dbReference>
<dbReference type="InterPro" id="IPR032691">
    <property type="entry name" value="Mon2/Sec7/BIG1-like_HUS"/>
</dbReference>